<reference evidence="2" key="1">
    <citation type="submission" date="2016-10" db="EMBL/GenBank/DDBJ databases">
        <authorList>
            <person name="Varghese N."/>
            <person name="Submissions S."/>
        </authorList>
    </citation>
    <scope>NUCLEOTIDE SEQUENCE [LARGE SCALE GENOMIC DNA]</scope>
    <source>
        <strain evidence="2">JCM 10271</strain>
    </source>
</reference>
<proteinExistence type="predicted"/>
<evidence type="ECO:0000313" key="2">
    <source>
        <dbReference type="Proteomes" id="UP000243106"/>
    </source>
</evidence>
<protein>
    <submittedName>
        <fullName evidence="1">Uncharacterized protein</fullName>
    </submittedName>
</protein>
<gene>
    <name evidence="1" type="ORF">SAMN05421853_11514</name>
</gene>
<evidence type="ECO:0000313" key="1">
    <source>
        <dbReference type="EMBL" id="SFQ63891.1"/>
    </source>
</evidence>
<organism evidence="1 2">
    <name type="scientific">Roseivivax halotolerans</name>
    <dbReference type="NCBI Taxonomy" id="93684"/>
    <lineage>
        <taxon>Bacteria</taxon>
        <taxon>Pseudomonadati</taxon>
        <taxon>Pseudomonadota</taxon>
        <taxon>Alphaproteobacteria</taxon>
        <taxon>Rhodobacterales</taxon>
        <taxon>Roseobacteraceae</taxon>
        <taxon>Roseivivax</taxon>
    </lineage>
</organism>
<accession>A0A1I6A583</accession>
<dbReference type="RefSeq" id="WP_093014875.1">
    <property type="nucleotide sequence ID" value="NZ_FOXV01000015.1"/>
</dbReference>
<dbReference type="EMBL" id="FOXV01000015">
    <property type="protein sequence ID" value="SFQ63891.1"/>
    <property type="molecule type" value="Genomic_DNA"/>
</dbReference>
<sequence length="88" mass="9455">MMDGAANVVDSSLSQAIYVDGFVFDVLIYRLDGDATWTLEVVDEVGGAHIWMIDFASDLDALTAAQTAIRKVGPLAFMSDDGKPTGRE</sequence>
<name>A0A1I6A583_9RHOB</name>
<dbReference type="AlphaFoldDB" id="A0A1I6A583"/>
<dbReference type="Proteomes" id="UP000243106">
    <property type="component" value="Unassembled WGS sequence"/>
</dbReference>
<dbReference type="STRING" id="93684.SAMN05421853_11514"/>
<keyword evidence="2" id="KW-1185">Reference proteome</keyword>